<name>A0AAD7X557_9APHY</name>
<evidence type="ECO:0000256" key="2">
    <source>
        <dbReference type="SAM" id="SignalP"/>
    </source>
</evidence>
<proteinExistence type="predicted"/>
<feature type="compositionally biased region" description="Low complexity" evidence="1">
    <location>
        <begin position="161"/>
        <end position="189"/>
    </location>
</feature>
<keyword evidence="4" id="KW-1185">Reference proteome</keyword>
<feature type="region of interest" description="Disordered" evidence="1">
    <location>
        <begin position="161"/>
        <end position="191"/>
    </location>
</feature>
<evidence type="ECO:0000313" key="4">
    <source>
        <dbReference type="Proteomes" id="UP001215151"/>
    </source>
</evidence>
<evidence type="ECO:0000313" key="3">
    <source>
        <dbReference type="EMBL" id="KAJ8463706.1"/>
    </source>
</evidence>
<evidence type="ECO:0000256" key="1">
    <source>
        <dbReference type="SAM" id="MobiDB-lite"/>
    </source>
</evidence>
<organism evidence="3 4">
    <name type="scientific">Trametes cubensis</name>
    <dbReference type="NCBI Taxonomy" id="1111947"/>
    <lineage>
        <taxon>Eukaryota</taxon>
        <taxon>Fungi</taxon>
        <taxon>Dikarya</taxon>
        <taxon>Basidiomycota</taxon>
        <taxon>Agaricomycotina</taxon>
        <taxon>Agaricomycetes</taxon>
        <taxon>Polyporales</taxon>
        <taxon>Polyporaceae</taxon>
        <taxon>Trametes</taxon>
    </lineage>
</organism>
<dbReference type="AlphaFoldDB" id="A0AAD7X557"/>
<comment type="caution">
    <text evidence="3">The sequence shown here is derived from an EMBL/GenBank/DDBJ whole genome shotgun (WGS) entry which is preliminary data.</text>
</comment>
<sequence>MIHSWCPLFTTVIVTVASILGSCNAEVIVDPTKSPVILRPDGADVWTVGQVQTIRWSNAGLDITREQGRVLLGYQDPTDGSLHEYITNPLADGFFLADEVLNIVVPDVPSGPFYWIVLLGNAANWSPMFTIINPASPTISLTNVTFSNFISVKAAPSATVSHSSSSTQAPSSSTPATSSTTTQSTSAAPRKGEMFGRRRLSALVLVASAILLF</sequence>
<feature type="chain" id="PRO_5042183881" evidence="2">
    <location>
        <begin position="26"/>
        <end position="213"/>
    </location>
</feature>
<dbReference type="Proteomes" id="UP001215151">
    <property type="component" value="Unassembled WGS sequence"/>
</dbReference>
<feature type="signal peptide" evidence="2">
    <location>
        <begin position="1"/>
        <end position="25"/>
    </location>
</feature>
<dbReference type="EMBL" id="JAPEVG010000377">
    <property type="protein sequence ID" value="KAJ8463706.1"/>
    <property type="molecule type" value="Genomic_DNA"/>
</dbReference>
<accession>A0AAD7X557</accession>
<gene>
    <name evidence="3" type="ORF">ONZ51_g10090</name>
</gene>
<reference evidence="3" key="1">
    <citation type="submission" date="2022-11" db="EMBL/GenBank/DDBJ databases">
        <title>Genome Sequence of Cubamyces cubensis.</title>
        <authorList>
            <person name="Buettner E."/>
        </authorList>
    </citation>
    <scope>NUCLEOTIDE SEQUENCE</scope>
    <source>
        <strain evidence="3">MPL-01</strain>
    </source>
</reference>
<keyword evidence="2" id="KW-0732">Signal</keyword>
<protein>
    <submittedName>
        <fullName evidence="3">Uncharacterized protein</fullName>
    </submittedName>
</protein>